<dbReference type="EMBL" id="BAABBW010000005">
    <property type="protein sequence ID" value="GAA4178718.1"/>
    <property type="molecule type" value="Genomic_DNA"/>
</dbReference>
<evidence type="ECO:0000313" key="1">
    <source>
        <dbReference type="EMBL" id="GAA4178718.1"/>
    </source>
</evidence>
<sequence length="82" mass="8848">MSDDFVTTHTVDVNGEAFVFDDDAEFEAVLGQITAIAAAGGNGILTFVRNADPLDQRVFLVNAGTRVSITNSTRRKYRPTVA</sequence>
<evidence type="ECO:0000313" key="2">
    <source>
        <dbReference type="Proteomes" id="UP001501079"/>
    </source>
</evidence>
<reference evidence="2" key="1">
    <citation type="journal article" date="2019" name="Int. J. Syst. Evol. Microbiol.">
        <title>The Global Catalogue of Microorganisms (GCM) 10K type strain sequencing project: providing services to taxonomists for standard genome sequencing and annotation.</title>
        <authorList>
            <consortium name="The Broad Institute Genomics Platform"/>
            <consortium name="The Broad Institute Genome Sequencing Center for Infectious Disease"/>
            <person name="Wu L."/>
            <person name="Ma J."/>
        </authorList>
    </citation>
    <scope>NUCLEOTIDE SEQUENCE [LARGE SCALE GENOMIC DNA]</scope>
    <source>
        <strain evidence="2">JCM 17591</strain>
    </source>
</reference>
<protein>
    <submittedName>
        <fullName evidence="1">Uncharacterized protein</fullName>
    </submittedName>
</protein>
<gene>
    <name evidence="1" type="ORF">GCM10022287_29540</name>
</gene>
<comment type="caution">
    <text evidence="1">The sequence shown here is derived from an EMBL/GenBank/DDBJ whole genome shotgun (WGS) entry which is preliminary data.</text>
</comment>
<name>A0ABP8A632_9MICO</name>
<dbReference type="RefSeq" id="WP_344755788.1">
    <property type="nucleotide sequence ID" value="NZ_BAABBW010000005.1"/>
</dbReference>
<keyword evidence="2" id="KW-1185">Reference proteome</keyword>
<accession>A0ABP8A632</accession>
<proteinExistence type="predicted"/>
<dbReference type="Proteomes" id="UP001501079">
    <property type="component" value="Unassembled WGS sequence"/>
</dbReference>
<organism evidence="1 2">
    <name type="scientific">Gryllotalpicola koreensis</name>
    <dbReference type="NCBI Taxonomy" id="993086"/>
    <lineage>
        <taxon>Bacteria</taxon>
        <taxon>Bacillati</taxon>
        <taxon>Actinomycetota</taxon>
        <taxon>Actinomycetes</taxon>
        <taxon>Micrococcales</taxon>
        <taxon>Microbacteriaceae</taxon>
        <taxon>Gryllotalpicola</taxon>
    </lineage>
</organism>